<reference evidence="9" key="1">
    <citation type="submission" date="2014-07" db="EMBL/GenBank/DDBJ databases">
        <title>Genome sequencing of plant-pathogenic Streptomyces species.</title>
        <authorList>
            <person name="Harrison J."/>
            <person name="Sapp M."/>
            <person name="Thwaites R."/>
            <person name="Studholme D.J."/>
        </authorList>
    </citation>
    <scope>NUCLEOTIDE SEQUENCE [LARGE SCALE GENOMIC DNA]</scope>
    <source>
        <strain evidence="9">NCPPB 4445</strain>
    </source>
</reference>
<dbReference type="GO" id="GO:0005506">
    <property type="term" value="F:iron ion binding"/>
    <property type="evidence" value="ECO:0007669"/>
    <property type="project" value="InterPro"/>
</dbReference>
<comment type="similarity">
    <text evidence="1 7">Belongs to the cytochrome P450 family.</text>
</comment>
<evidence type="ECO:0000256" key="3">
    <source>
        <dbReference type="ARBA" id="ARBA00022723"/>
    </source>
</evidence>
<dbReference type="OrthoDB" id="4133219at2"/>
<dbReference type="PRINTS" id="PR00359">
    <property type="entry name" value="BP450"/>
</dbReference>
<keyword evidence="3 7" id="KW-0479">Metal-binding</keyword>
<dbReference type="GO" id="GO:0020037">
    <property type="term" value="F:heme binding"/>
    <property type="evidence" value="ECO:0007669"/>
    <property type="project" value="InterPro"/>
</dbReference>
<dbReference type="PANTHER" id="PTHR46696:SF1">
    <property type="entry name" value="CYTOCHROME P450 YJIB-RELATED"/>
    <property type="match status" value="1"/>
</dbReference>
<gene>
    <name evidence="8" type="ORF">IQ63_10125</name>
</gene>
<keyword evidence="6 7" id="KW-0503">Monooxygenase</keyword>
<evidence type="ECO:0008006" key="10">
    <source>
        <dbReference type="Google" id="ProtNLM"/>
    </source>
</evidence>
<evidence type="ECO:0000256" key="5">
    <source>
        <dbReference type="ARBA" id="ARBA00023004"/>
    </source>
</evidence>
<dbReference type="RefSeq" id="WP_050370344.1">
    <property type="nucleotide sequence ID" value="NZ_KQ257813.1"/>
</dbReference>
<evidence type="ECO:0000256" key="2">
    <source>
        <dbReference type="ARBA" id="ARBA00022617"/>
    </source>
</evidence>
<dbReference type="InterPro" id="IPR002397">
    <property type="entry name" value="Cyt_P450_B"/>
</dbReference>
<dbReference type="SUPFAM" id="SSF48264">
    <property type="entry name" value="Cytochrome P450"/>
    <property type="match status" value="1"/>
</dbReference>
<dbReference type="Pfam" id="PF00067">
    <property type="entry name" value="p450"/>
    <property type="match status" value="2"/>
</dbReference>
<keyword evidence="5 7" id="KW-0408">Iron</keyword>
<keyword evidence="4 7" id="KW-0560">Oxidoreductase</keyword>
<proteinExistence type="inferred from homology"/>
<evidence type="ECO:0000256" key="6">
    <source>
        <dbReference type="ARBA" id="ARBA00023033"/>
    </source>
</evidence>
<dbReference type="FunFam" id="1.10.630.10:FF:000018">
    <property type="entry name" value="Cytochrome P450 monooxygenase"/>
    <property type="match status" value="1"/>
</dbReference>
<dbReference type="PROSITE" id="PS00086">
    <property type="entry name" value="CYTOCHROME_P450"/>
    <property type="match status" value="1"/>
</dbReference>
<protein>
    <recommendedName>
        <fullName evidence="10">Cytochrome P450</fullName>
    </recommendedName>
</protein>
<sequence>MAPPAHLTASPPADLVSHRTSDPYPYFRWLRHHAPAFAEHKASGLTVWHVSRYDDVHRLLGDRRLSKNPDLVPGYRPGPDGLNRHLVHCDPPEHTRLRHLVNGAFLPRRVSALEPYITDAARALLDRLVPEDGVDVIADFAAPLTFNLICTILGVPDHMNTPAVRAMLADTVVPGARPHSGAALRAFFQDLIAHKRRHTTAPSDLLGALVQAGGALTEEELTGTAYLLLLVGHDTTVNLIGNGILALLHHPQRLKELRGHPELLESGLEELLRYDSPVREATFRAATSPVELHGRTIRPGDIVSLLIGSANRDETRFPHPDSLDLSRDPNEHLAFGRGRHFCVGAALARLEGRVAFRLLLEHLGDVRLAVPAEDLRWRPSRVMRGLESLPVVRS</sequence>
<dbReference type="GO" id="GO:0004497">
    <property type="term" value="F:monooxygenase activity"/>
    <property type="evidence" value="ECO:0007669"/>
    <property type="project" value="UniProtKB-KW"/>
</dbReference>
<dbReference type="AlphaFoldDB" id="A0A0L0KHK7"/>
<dbReference type="InterPro" id="IPR036396">
    <property type="entry name" value="Cyt_P450_sf"/>
</dbReference>
<organism evidence="8 9">
    <name type="scientific">Streptomyces acidiscabies</name>
    <dbReference type="NCBI Taxonomy" id="42234"/>
    <lineage>
        <taxon>Bacteria</taxon>
        <taxon>Bacillati</taxon>
        <taxon>Actinomycetota</taxon>
        <taxon>Actinomycetes</taxon>
        <taxon>Kitasatosporales</taxon>
        <taxon>Streptomycetaceae</taxon>
        <taxon>Streptomyces</taxon>
    </lineage>
</organism>
<name>A0A0L0KHK7_9ACTN</name>
<dbReference type="PATRIC" id="fig|42234.21.peg.2088"/>
<dbReference type="GO" id="GO:0016705">
    <property type="term" value="F:oxidoreductase activity, acting on paired donors, with incorporation or reduction of molecular oxygen"/>
    <property type="evidence" value="ECO:0007669"/>
    <property type="project" value="InterPro"/>
</dbReference>
<keyword evidence="2 7" id="KW-0349">Heme</keyword>
<dbReference type="EMBL" id="JPPY01000068">
    <property type="protein sequence ID" value="KND37271.1"/>
    <property type="molecule type" value="Genomic_DNA"/>
</dbReference>
<evidence type="ECO:0000313" key="8">
    <source>
        <dbReference type="EMBL" id="KND37271.1"/>
    </source>
</evidence>
<dbReference type="Gene3D" id="1.10.630.10">
    <property type="entry name" value="Cytochrome P450"/>
    <property type="match status" value="1"/>
</dbReference>
<comment type="caution">
    <text evidence="8">The sequence shown here is derived from an EMBL/GenBank/DDBJ whole genome shotgun (WGS) entry which is preliminary data.</text>
</comment>
<dbReference type="InterPro" id="IPR017972">
    <property type="entry name" value="Cyt_P450_CS"/>
</dbReference>
<dbReference type="InterPro" id="IPR001128">
    <property type="entry name" value="Cyt_P450"/>
</dbReference>
<dbReference type="PANTHER" id="PTHR46696">
    <property type="entry name" value="P450, PUTATIVE (EUROFUNG)-RELATED"/>
    <property type="match status" value="1"/>
</dbReference>
<evidence type="ECO:0000313" key="9">
    <source>
        <dbReference type="Proteomes" id="UP000037151"/>
    </source>
</evidence>
<dbReference type="Proteomes" id="UP000037151">
    <property type="component" value="Unassembled WGS sequence"/>
</dbReference>
<accession>A0A0L0KHK7</accession>
<evidence type="ECO:0000256" key="1">
    <source>
        <dbReference type="ARBA" id="ARBA00010617"/>
    </source>
</evidence>
<evidence type="ECO:0000256" key="7">
    <source>
        <dbReference type="RuleBase" id="RU000461"/>
    </source>
</evidence>
<evidence type="ECO:0000256" key="4">
    <source>
        <dbReference type="ARBA" id="ARBA00023002"/>
    </source>
</evidence>